<gene>
    <name evidence="2" type="ORF">NGM99_04175</name>
</gene>
<proteinExistence type="predicted"/>
<dbReference type="PANTHER" id="PTHR39339:SF1">
    <property type="entry name" value="CHAD DOMAIN-CONTAINING PROTEIN"/>
    <property type="match status" value="1"/>
</dbReference>
<keyword evidence="3" id="KW-1185">Reference proteome</keyword>
<dbReference type="SMART" id="SM00880">
    <property type="entry name" value="CHAD"/>
    <property type="match status" value="1"/>
</dbReference>
<evidence type="ECO:0000313" key="2">
    <source>
        <dbReference type="EMBL" id="MCO6048986.1"/>
    </source>
</evidence>
<feature type="domain" description="CHAD" evidence="1">
    <location>
        <begin position="9"/>
        <end position="282"/>
    </location>
</feature>
<dbReference type="PROSITE" id="PS51708">
    <property type="entry name" value="CHAD"/>
    <property type="match status" value="1"/>
</dbReference>
<reference evidence="2 3" key="1">
    <citation type="submission" date="2022-06" db="EMBL/GenBank/DDBJ databases">
        <title>Mesorhizobium sp. strain RP14 Genome sequencing and assembly.</title>
        <authorList>
            <person name="Kim I."/>
        </authorList>
    </citation>
    <scope>NUCLEOTIDE SEQUENCE [LARGE SCALE GENOMIC DNA]</scope>
    <source>
        <strain evidence="3">RP14(2022)</strain>
    </source>
</reference>
<dbReference type="Proteomes" id="UP001205906">
    <property type="component" value="Unassembled WGS sequence"/>
</dbReference>
<organism evidence="2 3">
    <name type="scientific">Mesorhizobium liriopis</name>
    <dbReference type="NCBI Taxonomy" id="2953882"/>
    <lineage>
        <taxon>Bacteria</taxon>
        <taxon>Pseudomonadati</taxon>
        <taxon>Pseudomonadota</taxon>
        <taxon>Alphaproteobacteria</taxon>
        <taxon>Hyphomicrobiales</taxon>
        <taxon>Phyllobacteriaceae</taxon>
        <taxon>Mesorhizobium</taxon>
    </lineage>
</organism>
<protein>
    <submittedName>
        <fullName evidence="2">CHAD domain-containing protein</fullName>
    </submittedName>
</protein>
<comment type="caution">
    <text evidence="2">The sequence shown here is derived from an EMBL/GenBank/DDBJ whole genome shotgun (WGS) entry which is preliminary data.</text>
</comment>
<evidence type="ECO:0000313" key="3">
    <source>
        <dbReference type="Proteomes" id="UP001205906"/>
    </source>
</evidence>
<dbReference type="RefSeq" id="WP_252816289.1">
    <property type="nucleotide sequence ID" value="NZ_JAMXQS010000002.1"/>
</dbReference>
<dbReference type="Gene3D" id="1.40.20.10">
    <property type="entry name" value="CHAD domain"/>
    <property type="match status" value="1"/>
</dbReference>
<sequence>MAFKFMADDRHVQSAVRRIALDQIDTALAELGGLIAHEKAIHSVRKRSKRLRALLRLVRPSFDAYAHENAAIRDAAQGLSLLRDAEVMGETFGAIEDELKARLSQRKLDRFQSAIKARAEKMTAEVDREEALESFRTAFTALRSRAEGWKLSTKNFGALREGFQIIYKRGRDDMRALSHSDDAETFHDWRKAVKAHFYHLCLMRDGAPHLLGGQRDLANELGELLGQQHDMSVFRLGLETESELFGNLEGRDVLHDVLLTREQALGRQALAMGGELFVEKPKALVSRIESYWTDWRKRSEKADGAGDRTQVSRAA</sequence>
<dbReference type="Pfam" id="PF05235">
    <property type="entry name" value="CHAD"/>
    <property type="match status" value="1"/>
</dbReference>
<evidence type="ECO:0000259" key="1">
    <source>
        <dbReference type="PROSITE" id="PS51708"/>
    </source>
</evidence>
<name>A0ABT1C2E0_9HYPH</name>
<dbReference type="EMBL" id="JAMXQS010000002">
    <property type="protein sequence ID" value="MCO6048986.1"/>
    <property type="molecule type" value="Genomic_DNA"/>
</dbReference>
<dbReference type="PANTHER" id="PTHR39339">
    <property type="entry name" value="SLR1444 PROTEIN"/>
    <property type="match status" value="1"/>
</dbReference>
<dbReference type="InterPro" id="IPR038186">
    <property type="entry name" value="CHAD_dom_sf"/>
</dbReference>
<dbReference type="InterPro" id="IPR007899">
    <property type="entry name" value="CHAD_dom"/>
</dbReference>
<accession>A0ABT1C2E0</accession>